<dbReference type="PANTHER" id="PTHR43591">
    <property type="entry name" value="METHYLTRANSFERASE"/>
    <property type="match status" value="1"/>
</dbReference>
<dbReference type="SUPFAM" id="SSF53335">
    <property type="entry name" value="S-adenosyl-L-methionine-dependent methyltransferases"/>
    <property type="match status" value="1"/>
</dbReference>
<dbReference type="Proteomes" id="UP000022910">
    <property type="component" value="Unassembled WGS sequence"/>
</dbReference>
<comment type="caution">
    <text evidence="2">The sequence shown here is derived from an EMBL/GenBank/DDBJ whole genome shotgun (WGS) entry which is preliminary data.</text>
</comment>
<keyword evidence="3" id="KW-1185">Reference proteome</keyword>
<dbReference type="PANTHER" id="PTHR43591:SF24">
    <property type="entry name" value="2-METHOXY-6-POLYPRENYL-1,4-BENZOQUINOL METHYLASE, MITOCHONDRIAL"/>
    <property type="match status" value="1"/>
</dbReference>
<organism evidence="2 3">
    <name type="scientific">Rhizophagus irregularis (strain DAOM 197198w)</name>
    <name type="common">Glomus intraradices</name>
    <dbReference type="NCBI Taxonomy" id="1432141"/>
    <lineage>
        <taxon>Eukaryota</taxon>
        <taxon>Fungi</taxon>
        <taxon>Fungi incertae sedis</taxon>
        <taxon>Mucoromycota</taxon>
        <taxon>Glomeromycotina</taxon>
        <taxon>Glomeromycetes</taxon>
        <taxon>Glomerales</taxon>
        <taxon>Glomeraceae</taxon>
        <taxon>Rhizophagus</taxon>
    </lineage>
</organism>
<dbReference type="InterPro" id="IPR041698">
    <property type="entry name" value="Methyltransf_25"/>
</dbReference>
<dbReference type="GO" id="GO:0008168">
    <property type="term" value="F:methyltransferase activity"/>
    <property type="evidence" value="ECO:0007669"/>
    <property type="project" value="TreeGrafter"/>
</dbReference>
<evidence type="ECO:0000313" key="2">
    <source>
        <dbReference type="EMBL" id="EXX59598.1"/>
    </source>
</evidence>
<dbReference type="Gene3D" id="3.40.50.150">
    <property type="entry name" value="Vaccinia Virus protein VP39"/>
    <property type="match status" value="1"/>
</dbReference>
<dbReference type="EMBL" id="JEMT01026321">
    <property type="protein sequence ID" value="EXX59598.1"/>
    <property type="molecule type" value="Genomic_DNA"/>
</dbReference>
<protein>
    <recommendedName>
        <fullName evidence="1">Methyltransferase domain-containing protein</fullName>
    </recommendedName>
</protein>
<name>A0A015LY64_RHIIW</name>
<dbReference type="CDD" id="cd02440">
    <property type="entry name" value="AdoMet_MTases"/>
    <property type="match status" value="1"/>
</dbReference>
<proteinExistence type="predicted"/>
<dbReference type="HOGENOM" id="CLU_010595_9_0_1"/>
<dbReference type="InterPro" id="IPR029063">
    <property type="entry name" value="SAM-dependent_MTases_sf"/>
</dbReference>
<evidence type="ECO:0000259" key="1">
    <source>
        <dbReference type="Pfam" id="PF13649"/>
    </source>
</evidence>
<dbReference type="Pfam" id="PF13649">
    <property type="entry name" value="Methyltransf_25"/>
    <property type="match status" value="1"/>
</dbReference>
<dbReference type="STRING" id="1432141.A0A015LY64"/>
<evidence type="ECO:0000313" key="3">
    <source>
        <dbReference type="Proteomes" id="UP000022910"/>
    </source>
</evidence>
<dbReference type="OrthoDB" id="2013972at2759"/>
<reference evidence="2 3" key="1">
    <citation type="submission" date="2014-02" db="EMBL/GenBank/DDBJ databases">
        <title>Single nucleus genome sequencing reveals high similarity among nuclei of an endomycorrhizal fungus.</title>
        <authorList>
            <person name="Lin K."/>
            <person name="Geurts R."/>
            <person name="Zhang Z."/>
            <person name="Limpens E."/>
            <person name="Saunders D.G."/>
            <person name="Mu D."/>
            <person name="Pang E."/>
            <person name="Cao H."/>
            <person name="Cha H."/>
            <person name="Lin T."/>
            <person name="Zhou Q."/>
            <person name="Shang Y."/>
            <person name="Li Y."/>
            <person name="Ivanov S."/>
            <person name="Sharma T."/>
            <person name="Velzen R.V."/>
            <person name="Ruijter N.D."/>
            <person name="Aanen D.K."/>
            <person name="Win J."/>
            <person name="Kamoun S."/>
            <person name="Bisseling T."/>
            <person name="Huang S."/>
        </authorList>
    </citation>
    <scope>NUCLEOTIDE SEQUENCE [LARGE SCALE GENOMIC DNA]</scope>
    <source>
        <strain evidence="3">DAOM197198w</strain>
    </source>
</reference>
<sequence>MGNKNSRLKHKKSTIKKIPEFDQIESEQERQDKLLDYYLSTDINSIDRLHMYHFLKRYLFRGNFSSPIEDELIKGGSKVLDIGCGPGTWLLDLANKYENSYFFGVDFKPIFPREIKPNNLEFIEADVTDALSFHDNEFDFTHIEHMSLVLTSDQWDVVIPELVSLLIYCTYIFYGVTKPGGYIEVSDRRNSYVGEGPIFRKMSDALWASCSKRNIDTNLIYNLDSKFELQPNIGKIHRIEKDLIIGPNGGKIGLIFQDLAFSYYISEMAIKNLSEEMGISEEEYKNMTEKDLVEEFKQTSTECVHFRFWAQKQLS</sequence>
<accession>A0A015LY64</accession>
<dbReference type="AlphaFoldDB" id="A0A015LY64"/>
<gene>
    <name evidence="2" type="ORF">RirG_187590</name>
</gene>
<feature type="domain" description="Methyltransferase" evidence="1">
    <location>
        <begin position="79"/>
        <end position="166"/>
    </location>
</feature>